<gene>
    <name evidence="1" type="ORF">SAMN05216389_10554</name>
</gene>
<protein>
    <submittedName>
        <fullName evidence="1">Uncharacterized protein</fullName>
    </submittedName>
</protein>
<dbReference type="EMBL" id="FOHE01000005">
    <property type="protein sequence ID" value="SET07090.1"/>
    <property type="molecule type" value="Genomic_DNA"/>
</dbReference>
<evidence type="ECO:0000313" key="2">
    <source>
        <dbReference type="Proteomes" id="UP000198618"/>
    </source>
</evidence>
<dbReference type="Proteomes" id="UP000198618">
    <property type="component" value="Unassembled WGS sequence"/>
</dbReference>
<reference evidence="1 2" key="1">
    <citation type="submission" date="2016-10" db="EMBL/GenBank/DDBJ databases">
        <authorList>
            <person name="de Groot N.N."/>
        </authorList>
    </citation>
    <scope>NUCLEOTIDE SEQUENCE [LARGE SCALE GENOMIC DNA]</scope>
    <source>
        <strain evidence="1 2">IBRC-M 10780</strain>
    </source>
</reference>
<proteinExistence type="predicted"/>
<accession>A0A1I0BJJ2</accession>
<name>A0A1I0BJJ2_9BACI</name>
<evidence type="ECO:0000313" key="1">
    <source>
        <dbReference type="EMBL" id="SET07090.1"/>
    </source>
</evidence>
<dbReference type="AlphaFoldDB" id="A0A1I0BJJ2"/>
<sequence>MHEDYFSFNWRNVQFENGFGNERRRMWEGLGVSEGIPLIWHIPLMSYFHPFMSKTPDL</sequence>
<organism evidence="1 2">
    <name type="scientific">Oceanobacillus limi</name>
    <dbReference type="NCBI Taxonomy" id="930131"/>
    <lineage>
        <taxon>Bacteria</taxon>
        <taxon>Bacillati</taxon>
        <taxon>Bacillota</taxon>
        <taxon>Bacilli</taxon>
        <taxon>Bacillales</taxon>
        <taxon>Bacillaceae</taxon>
        <taxon>Oceanobacillus</taxon>
    </lineage>
</organism>
<keyword evidence="2" id="KW-1185">Reference proteome</keyword>